<accession>A0A9D2NTU0</accession>
<dbReference type="InterPro" id="IPR003607">
    <property type="entry name" value="HD/PDEase_dom"/>
</dbReference>
<gene>
    <name evidence="3" type="ORF">H9702_09095</name>
</gene>
<dbReference type="PANTHER" id="PTHR37294">
    <property type="entry name" value="3'-5' EXORIBONUCLEASE YHAM"/>
    <property type="match status" value="1"/>
</dbReference>
<protein>
    <submittedName>
        <fullName evidence="3">HD domain-containing protein</fullName>
    </submittedName>
</protein>
<dbReference type="SMART" id="SM00471">
    <property type="entry name" value="HDc"/>
    <property type="match status" value="1"/>
</dbReference>
<reference evidence="3" key="2">
    <citation type="submission" date="2021-04" db="EMBL/GenBank/DDBJ databases">
        <authorList>
            <person name="Gilroy R."/>
        </authorList>
    </citation>
    <scope>NUCLEOTIDE SEQUENCE</scope>
    <source>
        <strain evidence="3">CHK187-11901</strain>
    </source>
</reference>
<name>A0A9D2NTU0_9FIRM</name>
<dbReference type="Gene3D" id="1.10.3210.10">
    <property type="entry name" value="Hypothetical protein af1432"/>
    <property type="match status" value="1"/>
</dbReference>
<proteinExistence type="predicted"/>
<dbReference type="InterPro" id="IPR050798">
    <property type="entry name" value="YhaM_exoribonuc/phosphodiest"/>
</dbReference>
<dbReference type="CDD" id="cd00077">
    <property type="entry name" value="HDc"/>
    <property type="match status" value="1"/>
</dbReference>
<dbReference type="GO" id="GO:0031125">
    <property type="term" value="P:rRNA 3'-end processing"/>
    <property type="evidence" value="ECO:0007669"/>
    <property type="project" value="TreeGrafter"/>
</dbReference>
<dbReference type="Proteomes" id="UP000823896">
    <property type="component" value="Unassembled WGS sequence"/>
</dbReference>
<dbReference type="PANTHER" id="PTHR37294:SF1">
    <property type="entry name" value="3'-5' EXORIBONUCLEASE YHAM"/>
    <property type="match status" value="1"/>
</dbReference>
<evidence type="ECO:0000313" key="3">
    <source>
        <dbReference type="EMBL" id="HJC37265.1"/>
    </source>
</evidence>
<dbReference type="Pfam" id="PF01966">
    <property type="entry name" value="HD"/>
    <property type="match status" value="1"/>
</dbReference>
<keyword evidence="1" id="KW-0378">Hydrolase</keyword>
<evidence type="ECO:0000259" key="2">
    <source>
        <dbReference type="SMART" id="SM00471"/>
    </source>
</evidence>
<dbReference type="Pfam" id="PF01336">
    <property type="entry name" value="tRNA_anti-codon"/>
    <property type="match status" value="1"/>
</dbReference>
<dbReference type="CDD" id="cd04492">
    <property type="entry name" value="YhaM_OBF_like"/>
    <property type="match status" value="1"/>
</dbReference>
<dbReference type="SUPFAM" id="SSF109604">
    <property type="entry name" value="HD-domain/PDEase-like"/>
    <property type="match status" value="1"/>
</dbReference>
<dbReference type="EMBL" id="DWWM01000056">
    <property type="protein sequence ID" value="HJC37265.1"/>
    <property type="molecule type" value="Genomic_DNA"/>
</dbReference>
<dbReference type="GO" id="GO:0003676">
    <property type="term" value="F:nucleic acid binding"/>
    <property type="evidence" value="ECO:0007669"/>
    <property type="project" value="InterPro"/>
</dbReference>
<evidence type="ECO:0000313" key="4">
    <source>
        <dbReference type="Proteomes" id="UP000823896"/>
    </source>
</evidence>
<evidence type="ECO:0000256" key="1">
    <source>
        <dbReference type="ARBA" id="ARBA00022801"/>
    </source>
</evidence>
<comment type="caution">
    <text evidence="3">The sequence shown here is derived from an EMBL/GenBank/DDBJ whole genome shotgun (WGS) entry which is preliminary data.</text>
</comment>
<reference evidence="3" key="1">
    <citation type="journal article" date="2021" name="PeerJ">
        <title>Extensive microbial diversity within the chicken gut microbiome revealed by metagenomics and culture.</title>
        <authorList>
            <person name="Gilroy R."/>
            <person name="Ravi A."/>
            <person name="Getino M."/>
            <person name="Pursley I."/>
            <person name="Horton D.L."/>
            <person name="Alikhan N.F."/>
            <person name="Baker D."/>
            <person name="Gharbi K."/>
            <person name="Hall N."/>
            <person name="Watson M."/>
            <person name="Adriaenssens E.M."/>
            <person name="Foster-Nyarko E."/>
            <person name="Jarju S."/>
            <person name="Secka A."/>
            <person name="Antonio M."/>
            <person name="Oren A."/>
            <person name="Chaudhuri R.R."/>
            <person name="La Ragione R."/>
            <person name="Hildebrand F."/>
            <person name="Pallen M.J."/>
        </authorList>
    </citation>
    <scope>NUCLEOTIDE SEQUENCE</scope>
    <source>
        <strain evidence="3">CHK187-11901</strain>
    </source>
</reference>
<organism evidence="3 4">
    <name type="scientific">Candidatus Merdibacter merdavium</name>
    <dbReference type="NCBI Taxonomy" id="2838692"/>
    <lineage>
        <taxon>Bacteria</taxon>
        <taxon>Bacillati</taxon>
        <taxon>Bacillota</taxon>
        <taxon>Erysipelotrichia</taxon>
        <taxon>Erysipelotrichales</taxon>
        <taxon>Erysipelotrichaceae</taxon>
        <taxon>Merdibacter</taxon>
    </lineage>
</organism>
<feature type="domain" description="HD/PDEase" evidence="2">
    <location>
        <begin position="154"/>
        <end position="287"/>
    </location>
</feature>
<dbReference type="InterPro" id="IPR004365">
    <property type="entry name" value="NA-bd_OB_tRNA"/>
</dbReference>
<dbReference type="AlphaFoldDB" id="A0A9D2NTU0"/>
<dbReference type="FunFam" id="1.10.3210.10:FF:000008">
    <property type="entry name" value="3'-5' exoribonuclease YhaM"/>
    <property type="match status" value="1"/>
</dbReference>
<sequence length="319" mass="35800">MNKLLRELADGDRGTIRVLLSSCSRGVTAKGAPYLSFTLQDKSGTMDAKYWNVSEEELDRYVPGMITDVSGDVLSHNHQLQFRVKQMMIVDEDVSVYDFVQEGPIPAEQMKQEIEQTLSSIRNDTMALIVQAVYERYAHEFFEYPAATRNHHDFVGGLATHTIGMLRLASAIADQYPLLNRDLLLSGVFLHDMGKIKEFSAPVVPSYTTPGKLLGHISIFQAELTKIAAQLGVEDSEEVMLLRHMVLSHHGVHEYGSPVLPMIPEAEVLHLIDNLDARMNTIQKALEVTETGAFTQRIFALENRSFYKSTLSAEDEDQE</sequence>
<dbReference type="InterPro" id="IPR006674">
    <property type="entry name" value="HD_domain"/>
</dbReference>
<dbReference type="GO" id="GO:0016787">
    <property type="term" value="F:hydrolase activity"/>
    <property type="evidence" value="ECO:0007669"/>
    <property type="project" value="UniProtKB-KW"/>
</dbReference>